<dbReference type="AlphaFoldDB" id="A7HWJ5"/>
<proteinExistence type="inferred from homology"/>
<evidence type="ECO:0000259" key="2">
    <source>
        <dbReference type="Pfam" id="PF08327"/>
    </source>
</evidence>
<evidence type="ECO:0000256" key="1">
    <source>
        <dbReference type="ARBA" id="ARBA00006817"/>
    </source>
</evidence>
<feature type="domain" description="Activator of Hsp90 ATPase homologue 1/2-like C-terminal" evidence="2">
    <location>
        <begin position="22"/>
        <end position="155"/>
    </location>
</feature>
<reference evidence="3 4" key="1">
    <citation type="journal article" date="2011" name="Stand. Genomic Sci.">
        <title>Complete genome sequence of Parvibaculum lavamentivorans type strain (DS-1(T)).</title>
        <authorList>
            <person name="Schleheck D."/>
            <person name="Weiss M."/>
            <person name="Pitluck S."/>
            <person name="Bruce D."/>
            <person name="Land M.L."/>
            <person name="Han S."/>
            <person name="Saunders E."/>
            <person name="Tapia R."/>
            <person name="Detter C."/>
            <person name="Brettin T."/>
            <person name="Han J."/>
            <person name="Woyke T."/>
            <person name="Goodwin L."/>
            <person name="Pennacchio L."/>
            <person name="Nolan M."/>
            <person name="Cook A.M."/>
            <person name="Kjelleberg S."/>
            <person name="Thomas T."/>
        </authorList>
    </citation>
    <scope>NUCLEOTIDE SEQUENCE [LARGE SCALE GENOMIC DNA]</scope>
    <source>
        <strain evidence="4">DS-1 / DSM 13023 / NCIMB 13966</strain>
    </source>
</reference>
<dbReference type="CDD" id="cd08899">
    <property type="entry name" value="SRPBCC_CalC_Aha1-like_6"/>
    <property type="match status" value="1"/>
</dbReference>
<name>A7HWJ5_PARL1</name>
<gene>
    <name evidence="3" type="ordered locus">Plav_2670</name>
</gene>
<dbReference type="STRING" id="402881.Plav_2670"/>
<dbReference type="InterPro" id="IPR023393">
    <property type="entry name" value="START-like_dom_sf"/>
</dbReference>
<dbReference type="Proteomes" id="UP000006377">
    <property type="component" value="Chromosome"/>
</dbReference>
<dbReference type="OrthoDB" id="9800600at2"/>
<dbReference type="Gene3D" id="3.30.530.20">
    <property type="match status" value="1"/>
</dbReference>
<evidence type="ECO:0000313" key="3">
    <source>
        <dbReference type="EMBL" id="ABS64278.1"/>
    </source>
</evidence>
<dbReference type="RefSeq" id="WP_012111593.1">
    <property type="nucleotide sequence ID" value="NC_009719.1"/>
</dbReference>
<dbReference type="KEGG" id="pla:Plav_2670"/>
<dbReference type="eggNOG" id="COG3832">
    <property type="taxonomic scope" value="Bacteria"/>
</dbReference>
<dbReference type="SUPFAM" id="SSF55961">
    <property type="entry name" value="Bet v1-like"/>
    <property type="match status" value="1"/>
</dbReference>
<comment type="similarity">
    <text evidence="1">Belongs to the AHA1 family.</text>
</comment>
<keyword evidence="4" id="KW-1185">Reference proteome</keyword>
<organism evidence="3 4">
    <name type="scientific">Parvibaculum lavamentivorans (strain DS-1 / DSM 13023 / NCIMB 13966)</name>
    <dbReference type="NCBI Taxonomy" id="402881"/>
    <lineage>
        <taxon>Bacteria</taxon>
        <taxon>Pseudomonadati</taxon>
        <taxon>Pseudomonadota</taxon>
        <taxon>Alphaproteobacteria</taxon>
        <taxon>Hyphomicrobiales</taxon>
        <taxon>Parvibaculaceae</taxon>
        <taxon>Parvibaculum</taxon>
    </lineage>
</organism>
<dbReference type="Pfam" id="PF08327">
    <property type="entry name" value="AHSA1"/>
    <property type="match status" value="1"/>
</dbReference>
<dbReference type="EMBL" id="CP000774">
    <property type="protein sequence ID" value="ABS64278.1"/>
    <property type="molecule type" value="Genomic_DNA"/>
</dbReference>
<dbReference type="HOGENOM" id="CLU_108923_3_2_5"/>
<protein>
    <submittedName>
        <fullName evidence="3">Activator of Hsp90 ATPase 1 family protein</fullName>
    </submittedName>
</protein>
<sequence>MSEYGTLVDNHTVRFERLLPGPIERVWKYLTDAELRGLWFAAGPMEPRVGGKMDIVFDNSNIGPHPSAPPERFRKYAGPFDSKHVVTIWEPPHRLGFTWDEDMDPKGSVVEIELTEQGDKVRLVLTHRRVSGVSDAINFSGGWHTHLAMLAEQLEGNPKTPFWEAFDGIEDEYRKRYSEK</sequence>
<evidence type="ECO:0000313" key="4">
    <source>
        <dbReference type="Proteomes" id="UP000006377"/>
    </source>
</evidence>
<accession>A7HWJ5</accession>
<dbReference type="InterPro" id="IPR013538">
    <property type="entry name" value="ASHA1/2-like_C"/>
</dbReference>